<comment type="caution">
    <text evidence="1">The sequence shown here is derived from an EMBL/GenBank/DDBJ whole genome shotgun (WGS) entry which is preliminary data.</text>
</comment>
<organism evidence="1 2">
    <name type="scientific">Candidatus Competibacter phosphatis</name>
    <dbReference type="NCBI Taxonomy" id="221280"/>
    <lineage>
        <taxon>Bacteria</taxon>
        <taxon>Pseudomonadati</taxon>
        <taxon>Pseudomonadota</taxon>
        <taxon>Gammaproteobacteria</taxon>
        <taxon>Candidatus Competibacteraceae</taxon>
        <taxon>Candidatus Competibacter</taxon>
    </lineage>
</organism>
<dbReference type="SUPFAM" id="SSF56935">
    <property type="entry name" value="Porins"/>
    <property type="match status" value="1"/>
</dbReference>
<evidence type="ECO:0000313" key="2">
    <source>
        <dbReference type="Proteomes" id="UP000760480"/>
    </source>
</evidence>
<gene>
    <name evidence="1" type="ORF">E4P82_08650</name>
</gene>
<dbReference type="Proteomes" id="UP000760480">
    <property type="component" value="Unassembled WGS sequence"/>
</dbReference>
<sequence>MAVTRKKRTVTRGGGWRVTPRLSVGTTYSDNIQLAPSGEEEGDTVLQVDPGISVRKQGGRLNLRLDYTAQGLFYADHRDADQINNNLLVFGTAELYQDNLFLDAYGSVYQVPVVSNGRVDVGGLGSDGGALSSLGLFNNVTLNVLPSASGVLDPIGIFSNIALTDNQTTQSTFGISPYWRQNLGGWVKALLRYRYENISYSGSDNPIDQQEGLFDSQINSIDLNLTSDHNFDVLKWNLSYFYLKQTGQQNNDIQGDGNDRQEQITGRSDYRLNNSWSLVAEAGYVNNQSSTYTDNTNGPYWGLGATWKPNRYYSLTGLYGLNYNNATIQWNPSQRTNLIISRAYQGVGYSPGVYWNGSFSHRARFSVWSASYTQEVTTSQQLASNDLTGVGPDGQPVVLNDQNQIVSGGSLGLSNEQFLRKSFNLGVTYLRSRTGLTFAAFSDNREFQDPTQNEETYGVGALWSWRFAPRTASFLGAGWGRDDLGLDQKNEYWLSVIGLARVFSPDTGGLISYRYYRNDADPTDQGFRENRLNIRFSMKF</sequence>
<dbReference type="EMBL" id="SPMZ01000023">
    <property type="protein sequence ID" value="NMQ19254.1"/>
    <property type="molecule type" value="Genomic_DNA"/>
</dbReference>
<dbReference type="NCBIfam" id="TIGR03016">
    <property type="entry name" value="pepcterm_hypo_1"/>
    <property type="match status" value="1"/>
</dbReference>
<name>A0ABX1TKU0_9GAMM</name>
<reference evidence="1 2" key="1">
    <citation type="submission" date="2019-03" db="EMBL/GenBank/DDBJ databases">
        <title>Metabolic reconstructions from genomes of highly enriched 'Candidatus Accumulibacter' and 'Candidatus Competibacter' bioreactor populations.</title>
        <authorList>
            <person name="Annavajhala M.K."/>
            <person name="Welles L."/>
            <person name="Abbas B."/>
            <person name="Sorokin D."/>
            <person name="Park H."/>
            <person name="Van Loosdrecht M."/>
            <person name="Chandran K."/>
        </authorList>
    </citation>
    <scope>NUCLEOTIDE SEQUENCE [LARGE SCALE GENOMIC DNA]</scope>
    <source>
        <strain evidence="1 2">SBR_G</strain>
    </source>
</reference>
<accession>A0ABX1TKU0</accession>
<dbReference type="InterPro" id="IPR017467">
    <property type="entry name" value="CHP03016_PEP-CTERM"/>
</dbReference>
<keyword evidence="2" id="KW-1185">Reference proteome</keyword>
<evidence type="ECO:0000313" key="1">
    <source>
        <dbReference type="EMBL" id="NMQ19254.1"/>
    </source>
</evidence>
<protein>
    <submittedName>
        <fullName evidence="1">TIGR03016 family PEP-CTERM system-associated outer membrane protein</fullName>
    </submittedName>
</protein>
<proteinExistence type="predicted"/>